<feature type="domain" description="Calcineurin-like phosphoesterase" evidence="1">
    <location>
        <begin position="26"/>
        <end position="244"/>
    </location>
</feature>
<dbReference type="Pfam" id="PF00149">
    <property type="entry name" value="Metallophos"/>
    <property type="match status" value="1"/>
</dbReference>
<gene>
    <name evidence="2" type="ORF">JF259_00725</name>
</gene>
<reference evidence="2" key="1">
    <citation type="submission" date="2020-12" db="EMBL/GenBank/DDBJ databases">
        <title>Snuella sp. nov., isolated from sediment in Incheon.</title>
        <authorList>
            <person name="Kim W."/>
        </authorList>
    </citation>
    <scope>NUCLEOTIDE SEQUENCE</scope>
    <source>
        <strain evidence="2">CAU 1569</strain>
    </source>
</reference>
<dbReference type="Proteomes" id="UP000610931">
    <property type="component" value="Unassembled WGS sequence"/>
</dbReference>
<dbReference type="GO" id="GO:0016787">
    <property type="term" value="F:hydrolase activity"/>
    <property type="evidence" value="ECO:0007669"/>
    <property type="project" value="InterPro"/>
</dbReference>
<evidence type="ECO:0000259" key="1">
    <source>
        <dbReference type="Pfam" id="PF00149"/>
    </source>
</evidence>
<sequence length="298" mass="34663">MKYIICLLLLFTACKNKKSNVPEYINVGIIADCQYCDCASTNTRFYKGAKKKLQEAVRVLNSKELDYVIHLGDFIDRDYASFDSVFPVWEKLKSDTKHVLGNHDFSVSDSLKALVPKRMGLSKRYYSFKTNNWRFIVLDGNDLSYYAADSERKQQETDSLFNLLKKDSLPNLQKWNGGLSNEQLKWVKDELETAVLNKEKVGFYCHFPVAKEEEVHNLWNFKQFLKLIEDYNNVKFYFNGHNHHGDYIEKNGVHFLTFKGMVDSEDKTAFSVARIVKDSIIIKGYGREVSRNLKIKEP</sequence>
<dbReference type="RefSeq" id="WP_199112085.1">
    <property type="nucleotide sequence ID" value="NZ_JAELVQ010000001.1"/>
</dbReference>
<keyword evidence="3" id="KW-1185">Reference proteome</keyword>
<dbReference type="InterPro" id="IPR029052">
    <property type="entry name" value="Metallo-depent_PP-like"/>
</dbReference>
<evidence type="ECO:0000313" key="2">
    <source>
        <dbReference type="EMBL" id="MBJ6366598.1"/>
    </source>
</evidence>
<dbReference type="EMBL" id="JAELVQ010000001">
    <property type="protein sequence ID" value="MBJ6366598.1"/>
    <property type="molecule type" value="Genomic_DNA"/>
</dbReference>
<dbReference type="PANTHER" id="PTHR16509">
    <property type="match status" value="1"/>
</dbReference>
<evidence type="ECO:0000313" key="3">
    <source>
        <dbReference type="Proteomes" id="UP000610931"/>
    </source>
</evidence>
<organism evidence="2 3">
    <name type="scientific">Snuella sedimenti</name>
    <dbReference type="NCBI Taxonomy" id="2798802"/>
    <lineage>
        <taxon>Bacteria</taxon>
        <taxon>Pseudomonadati</taxon>
        <taxon>Bacteroidota</taxon>
        <taxon>Flavobacteriia</taxon>
        <taxon>Flavobacteriales</taxon>
        <taxon>Flavobacteriaceae</taxon>
        <taxon>Snuella</taxon>
    </lineage>
</organism>
<dbReference type="AlphaFoldDB" id="A0A8J7LMD9"/>
<dbReference type="Gene3D" id="3.60.21.10">
    <property type="match status" value="1"/>
</dbReference>
<comment type="caution">
    <text evidence="2">The sequence shown here is derived from an EMBL/GenBank/DDBJ whole genome shotgun (WGS) entry which is preliminary data.</text>
</comment>
<dbReference type="InterPro" id="IPR004843">
    <property type="entry name" value="Calcineurin-like_PHP"/>
</dbReference>
<dbReference type="SUPFAM" id="SSF56300">
    <property type="entry name" value="Metallo-dependent phosphatases"/>
    <property type="match status" value="1"/>
</dbReference>
<accession>A0A8J7LMD9</accession>
<name>A0A8J7LMD9_9FLAO</name>
<protein>
    <submittedName>
        <fullName evidence="2">Metallophosphoesterase</fullName>
    </submittedName>
</protein>
<proteinExistence type="predicted"/>
<dbReference type="PANTHER" id="PTHR16509:SF1">
    <property type="entry name" value="MANGANESE-DEPENDENT ADP-RIBOSE_CDP-ALCOHOL DIPHOSPHATASE"/>
    <property type="match status" value="1"/>
</dbReference>